<reference evidence="1 2" key="1">
    <citation type="journal article" date="2022" name="Plant J.">
        <title>Chromosome-level genome of Camellia lanceoleosa provides a valuable resource for understanding genome evolution and self-incompatibility.</title>
        <authorList>
            <person name="Gong W."/>
            <person name="Xiao S."/>
            <person name="Wang L."/>
            <person name="Liao Z."/>
            <person name="Chang Y."/>
            <person name="Mo W."/>
            <person name="Hu G."/>
            <person name="Li W."/>
            <person name="Zhao G."/>
            <person name="Zhu H."/>
            <person name="Hu X."/>
            <person name="Ji K."/>
            <person name="Xiang X."/>
            <person name="Song Q."/>
            <person name="Yuan D."/>
            <person name="Jin S."/>
            <person name="Zhang L."/>
        </authorList>
    </citation>
    <scope>NUCLEOTIDE SEQUENCE [LARGE SCALE GENOMIC DNA]</scope>
    <source>
        <strain evidence="1">SQ_2022a</strain>
    </source>
</reference>
<dbReference type="EMBL" id="CM045759">
    <property type="protein sequence ID" value="KAI8017451.1"/>
    <property type="molecule type" value="Genomic_DNA"/>
</dbReference>
<accession>A0ACC0HZZ4</accession>
<evidence type="ECO:0000313" key="1">
    <source>
        <dbReference type="EMBL" id="KAI8017451.1"/>
    </source>
</evidence>
<sequence length="109" mass="12089">MLPFMVDQDLNARVLREKKVGIEIPRGEEDGHLNFQGFKATQKRSQIWRRTVRFGETQIIAIGGQSDGKRIVFPIGGSRRSSPAGPYCGGFGAEDLRLLFFGSQAFASD</sequence>
<comment type="caution">
    <text evidence="1">The sequence shown here is derived from an EMBL/GenBank/DDBJ whole genome shotgun (WGS) entry which is preliminary data.</text>
</comment>
<protein>
    <submittedName>
        <fullName evidence="1">UDP-glycosyltransferase 91D1</fullName>
    </submittedName>
</protein>
<evidence type="ECO:0000313" key="2">
    <source>
        <dbReference type="Proteomes" id="UP001060215"/>
    </source>
</evidence>
<dbReference type="Proteomes" id="UP001060215">
    <property type="component" value="Chromosome 2"/>
</dbReference>
<gene>
    <name evidence="1" type="ORF">LOK49_LG04G01556</name>
</gene>
<proteinExistence type="predicted"/>
<organism evidence="1 2">
    <name type="scientific">Camellia lanceoleosa</name>
    <dbReference type="NCBI Taxonomy" id="1840588"/>
    <lineage>
        <taxon>Eukaryota</taxon>
        <taxon>Viridiplantae</taxon>
        <taxon>Streptophyta</taxon>
        <taxon>Embryophyta</taxon>
        <taxon>Tracheophyta</taxon>
        <taxon>Spermatophyta</taxon>
        <taxon>Magnoliopsida</taxon>
        <taxon>eudicotyledons</taxon>
        <taxon>Gunneridae</taxon>
        <taxon>Pentapetalae</taxon>
        <taxon>asterids</taxon>
        <taxon>Ericales</taxon>
        <taxon>Theaceae</taxon>
        <taxon>Camellia</taxon>
    </lineage>
</organism>
<keyword evidence="2" id="KW-1185">Reference proteome</keyword>
<name>A0ACC0HZZ4_9ERIC</name>